<dbReference type="GO" id="GO:0005634">
    <property type="term" value="C:nucleus"/>
    <property type="evidence" value="ECO:0007669"/>
    <property type="project" value="UniProtKB-SubCell"/>
</dbReference>
<feature type="DNA-binding region" description="H-T-H motif" evidence="2">
    <location>
        <begin position="28"/>
        <end position="48"/>
    </location>
</feature>
<keyword evidence="5" id="KW-1185">Reference proteome</keyword>
<keyword evidence="2" id="KW-0238">DNA-binding</keyword>
<dbReference type="EMBL" id="CAKOGL010000010">
    <property type="protein sequence ID" value="CAH2091228.1"/>
    <property type="molecule type" value="Genomic_DNA"/>
</dbReference>
<sequence length="586" mass="67208">MSKRKYNSWNNDIMEAAIKKFKDGELRFNEVCRVYNIPKPTFRRHLKGLNKHQRIDRPKDLTAEMETELVRHVLLLESRFFGLTITDLRRLAYQLAEKYGLRHRFNNESQLAGWKWYYTFMKNHPEISLRTPEATSVARCKGFNKETVMAFFDKYESLLDMGQFTADKIYNMDETCLSTVHKPSKVLAQKGKYQVGAVTSGERGVNTTCICCMNAAGEFVPPMLIYKRKRMTDDLKRGGPPNTLYDCSESGWIVSALFIKWLEHFIKSLRLEKSKDSQVLLILDQYGHSTHTKNIDAINLAREYGIIMLSLPAHTTHKLQPLDRSFFKSLKQNFSAACSSWMRNRPGSVIKQSNIAELLGEAYPRSVCMDKGIHGFESCGLWPCNRFKIRDEEYVTLDEQVNLNESSEIAQNLIIERQQVQTDNVICVPQSNKTDEQENTNGEGCSLEIDANTSNTESVRETLEMLSPLSTIPGNSKQLKRNTTGALVITGSPYKKELENKINEAKKKTASKNLSVTKYKSKKTSEKENKKKKQVQEKNDCWYCKICQEDIKENMIKCSECEVWVHELCAGTNKKHNLTTAVTAKN</sequence>
<dbReference type="InterPro" id="IPR004875">
    <property type="entry name" value="DDE_SF_endonuclease_dom"/>
</dbReference>
<dbReference type="InterPro" id="IPR050863">
    <property type="entry name" value="CenT-Element_Derived"/>
</dbReference>
<comment type="caution">
    <text evidence="4">The sequence shown here is derived from an EMBL/GenBank/DDBJ whole genome shotgun (WGS) entry which is preliminary data.</text>
</comment>
<dbReference type="PANTHER" id="PTHR19303">
    <property type="entry name" value="TRANSPOSON"/>
    <property type="match status" value="1"/>
</dbReference>
<dbReference type="AlphaFoldDB" id="A0AAU9TW67"/>
<dbReference type="SUPFAM" id="SSF46689">
    <property type="entry name" value="Homeodomain-like"/>
    <property type="match status" value="1"/>
</dbReference>
<feature type="domain" description="HTH psq-type" evidence="3">
    <location>
        <begin position="1"/>
        <end position="52"/>
    </location>
</feature>
<evidence type="ECO:0000313" key="5">
    <source>
        <dbReference type="Proteomes" id="UP001153954"/>
    </source>
</evidence>
<comment type="subcellular location">
    <subcellularLocation>
        <location evidence="1 2">Nucleus</location>
    </subcellularLocation>
</comment>
<reference evidence="4" key="1">
    <citation type="submission" date="2022-03" db="EMBL/GenBank/DDBJ databases">
        <authorList>
            <person name="Tunstrom K."/>
        </authorList>
    </citation>
    <scope>NUCLEOTIDE SEQUENCE</scope>
</reference>
<evidence type="ECO:0000313" key="4">
    <source>
        <dbReference type="EMBL" id="CAH2091228.1"/>
    </source>
</evidence>
<dbReference type="Pfam" id="PF05225">
    <property type="entry name" value="HTH_psq"/>
    <property type="match status" value="1"/>
</dbReference>
<dbReference type="Gene3D" id="3.30.40.10">
    <property type="entry name" value="Zinc/RING finger domain, C3HC4 (zinc finger)"/>
    <property type="match status" value="1"/>
</dbReference>
<dbReference type="PANTHER" id="PTHR19303:SF74">
    <property type="entry name" value="POGO TRANSPOSABLE ELEMENT WITH KRAB DOMAIN"/>
    <property type="match status" value="1"/>
</dbReference>
<keyword evidence="2" id="KW-0539">Nucleus</keyword>
<dbReference type="InterPro" id="IPR011011">
    <property type="entry name" value="Znf_FYVE_PHD"/>
</dbReference>
<evidence type="ECO:0000256" key="2">
    <source>
        <dbReference type="PROSITE-ProRule" id="PRU00320"/>
    </source>
</evidence>
<protein>
    <recommendedName>
        <fullName evidence="3">HTH psq-type domain-containing protein</fullName>
    </recommendedName>
</protein>
<evidence type="ECO:0000256" key="1">
    <source>
        <dbReference type="ARBA" id="ARBA00004123"/>
    </source>
</evidence>
<gene>
    <name evidence="4" type="ORF">EEDITHA_LOCUS7110</name>
</gene>
<dbReference type="Pfam" id="PF03184">
    <property type="entry name" value="DDE_1"/>
    <property type="match status" value="1"/>
</dbReference>
<evidence type="ECO:0000259" key="3">
    <source>
        <dbReference type="PROSITE" id="PS50960"/>
    </source>
</evidence>
<dbReference type="InterPro" id="IPR013083">
    <property type="entry name" value="Znf_RING/FYVE/PHD"/>
</dbReference>
<dbReference type="GO" id="GO:0003677">
    <property type="term" value="F:DNA binding"/>
    <property type="evidence" value="ECO:0007669"/>
    <property type="project" value="UniProtKB-UniRule"/>
</dbReference>
<dbReference type="InterPro" id="IPR007889">
    <property type="entry name" value="HTH_Psq"/>
</dbReference>
<dbReference type="PROSITE" id="PS50960">
    <property type="entry name" value="HTH_PSQ"/>
    <property type="match status" value="1"/>
</dbReference>
<organism evidence="4 5">
    <name type="scientific">Euphydryas editha</name>
    <name type="common">Edith's checkerspot</name>
    <dbReference type="NCBI Taxonomy" id="104508"/>
    <lineage>
        <taxon>Eukaryota</taxon>
        <taxon>Metazoa</taxon>
        <taxon>Ecdysozoa</taxon>
        <taxon>Arthropoda</taxon>
        <taxon>Hexapoda</taxon>
        <taxon>Insecta</taxon>
        <taxon>Pterygota</taxon>
        <taxon>Neoptera</taxon>
        <taxon>Endopterygota</taxon>
        <taxon>Lepidoptera</taxon>
        <taxon>Glossata</taxon>
        <taxon>Ditrysia</taxon>
        <taxon>Papilionoidea</taxon>
        <taxon>Nymphalidae</taxon>
        <taxon>Nymphalinae</taxon>
        <taxon>Euphydryas</taxon>
    </lineage>
</organism>
<accession>A0AAU9TW67</accession>
<dbReference type="SUPFAM" id="SSF57903">
    <property type="entry name" value="FYVE/PHD zinc finger"/>
    <property type="match status" value="1"/>
</dbReference>
<dbReference type="Proteomes" id="UP001153954">
    <property type="component" value="Unassembled WGS sequence"/>
</dbReference>
<dbReference type="InterPro" id="IPR009057">
    <property type="entry name" value="Homeodomain-like_sf"/>
</dbReference>
<name>A0AAU9TW67_EUPED</name>
<proteinExistence type="predicted"/>